<sequence length="134" mass="15859">MKHEWRKKEKTVYIPKNKPKLITIPEYQFITLSGKGNPNSPFFSECIGVLYRVAYAIKMNLKTLKEAPKNYNDWTVYPLEGIWDITEKAKQNFNGQINKDELVFNLMIRQPHFVSDKYFNDMLEFTKIKSLTAF</sequence>
<dbReference type="OrthoDB" id="4772335at2"/>
<dbReference type="InterPro" id="IPR011256">
    <property type="entry name" value="Reg_factor_effector_dom_sf"/>
</dbReference>
<reference evidence="1 2" key="1">
    <citation type="submission" date="2016-05" db="EMBL/GenBank/DDBJ databases">
        <title>Draft Genome Sequence of Algibacter sp. Strain SK-16 Isolated from the Surface Water of Aburatsubo Inlet.</title>
        <authorList>
            <person name="Wong S.-K."/>
            <person name="Yoshizawa S."/>
            <person name="Nakajima Y."/>
            <person name="Ogura Y."/>
            <person name="Tetsuya H."/>
            <person name="Hamasaki K."/>
        </authorList>
    </citation>
    <scope>NUCLEOTIDE SEQUENCE [LARGE SCALE GENOMIC DNA]</scope>
    <source>
        <strain evidence="1 2">SK-16</strain>
    </source>
</reference>
<comment type="caution">
    <text evidence="1">The sequence shown here is derived from an EMBL/GenBank/DDBJ whole genome shotgun (WGS) entry which is preliminary data.</text>
</comment>
<proteinExistence type="predicted"/>
<dbReference type="EMBL" id="MDJD01000034">
    <property type="protein sequence ID" value="OEK08648.1"/>
    <property type="molecule type" value="Genomic_DNA"/>
</dbReference>
<evidence type="ECO:0000313" key="1">
    <source>
        <dbReference type="EMBL" id="OEK08648.1"/>
    </source>
</evidence>
<gene>
    <name evidence="1" type="ORF">A8C32_04145</name>
</gene>
<protein>
    <submittedName>
        <fullName evidence="1">Uncharacterized protein</fullName>
    </submittedName>
</protein>
<name>A0A1E5TBC8_9FLAO</name>
<keyword evidence="2" id="KW-1185">Reference proteome</keyword>
<evidence type="ECO:0000313" key="2">
    <source>
        <dbReference type="Proteomes" id="UP000095713"/>
    </source>
</evidence>
<organism evidence="1 2">
    <name type="scientific">Flavivirga aquatica</name>
    <dbReference type="NCBI Taxonomy" id="1849968"/>
    <lineage>
        <taxon>Bacteria</taxon>
        <taxon>Pseudomonadati</taxon>
        <taxon>Bacteroidota</taxon>
        <taxon>Flavobacteriia</taxon>
        <taxon>Flavobacteriales</taxon>
        <taxon>Flavobacteriaceae</taxon>
        <taxon>Flavivirga</taxon>
    </lineage>
</organism>
<dbReference type="RefSeq" id="WP_069830154.1">
    <property type="nucleotide sequence ID" value="NZ_MDJD01000034.1"/>
</dbReference>
<dbReference type="AlphaFoldDB" id="A0A1E5TBC8"/>
<dbReference type="Gene3D" id="3.20.80.10">
    <property type="entry name" value="Regulatory factor, effector binding domain"/>
    <property type="match status" value="1"/>
</dbReference>
<dbReference type="Proteomes" id="UP000095713">
    <property type="component" value="Unassembled WGS sequence"/>
</dbReference>
<accession>A0A1E5TBC8</accession>